<evidence type="ECO:0000313" key="4">
    <source>
        <dbReference type="Proteomes" id="UP000301475"/>
    </source>
</evidence>
<keyword evidence="3" id="KW-0808">Transferase</keyword>
<feature type="domain" description="Glycosyltransferase subfamily 4-like N-terminal" evidence="2">
    <location>
        <begin position="16"/>
        <end position="174"/>
    </location>
</feature>
<dbReference type="Gene3D" id="3.40.50.2000">
    <property type="entry name" value="Glycogen Phosphorylase B"/>
    <property type="match status" value="2"/>
</dbReference>
<evidence type="ECO:0000259" key="2">
    <source>
        <dbReference type="Pfam" id="PF13439"/>
    </source>
</evidence>
<proteinExistence type="predicted"/>
<dbReference type="CDD" id="cd03811">
    <property type="entry name" value="GT4_GT28_WabH-like"/>
    <property type="match status" value="1"/>
</dbReference>
<keyword evidence="4" id="KW-1185">Reference proteome</keyword>
<evidence type="ECO:0000313" key="3">
    <source>
        <dbReference type="EMBL" id="QCT07964.1"/>
    </source>
</evidence>
<protein>
    <submittedName>
        <fullName evidence="3">Glycosyltransferase</fullName>
    </submittedName>
</protein>
<dbReference type="GO" id="GO:0016757">
    <property type="term" value="F:glycosyltransferase activity"/>
    <property type="evidence" value="ECO:0007669"/>
    <property type="project" value="InterPro"/>
</dbReference>
<dbReference type="InterPro" id="IPR001296">
    <property type="entry name" value="Glyco_trans_1"/>
</dbReference>
<dbReference type="OrthoDB" id="9762705at2"/>
<dbReference type="PANTHER" id="PTHR12526">
    <property type="entry name" value="GLYCOSYLTRANSFERASE"/>
    <property type="match status" value="1"/>
</dbReference>
<dbReference type="EMBL" id="CP039381">
    <property type="protein sequence ID" value="QCT07964.1"/>
    <property type="molecule type" value="Genomic_DNA"/>
</dbReference>
<dbReference type="Pfam" id="PF13439">
    <property type="entry name" value="Glyco_transf_4"/>
    <property type="match status" value="1"/>
</dbReference>
<dbReference type="SUPFAM" id="SSF53756">
    <property type="entry name" value="UDP-Glycosyltransferase/glycogen phosphorylase"/>
    <property type="match status" value="1"/>
</dbReference>
<sequence length="372" mass="42410">MKKIKVLFLIPNLAHGGAEKVLVNLANNLNKSKFDVTVQTLFDVGVNRQYLNKDVHYIGGFKRMPRGNSHIMKLFSPQKLYSYLIKDKYDIIVSYLEGPTARIVSGCNDKDTKLVSWIHIEQHNEKVASGSFKNYNEALKCYSRFDKTICVSKTVKEDFQSIFDLQNPVEVLYNTNESDLIIKKANDKISDVTFDNDVYNLVSVAKIVPSKGYDRLMKIHKKLLDDGIKNHVYILGIGEEQEKYEKYLKDNHLEDTFIFLGFRDNPYKYVKNADLYVCSSRREGFSTAVTEALIVGTPVVSTNCSGAYELLGDNNEYGIVTENDEEALYDGIKKILTEKGLLEHYAKQAKVRGQRFSTEKTVKAVEDMLESL</sequence>
<dbReference type="Pfam" id="PF00534">
    <property type="entry name" value="Glycos_transf_1"/>
    <property type="match status" value="1"/>
</dbReference>
<reference evidence="3 4" key="1">
    <citation type="submission" date="2019-04" db="EMBL/GenBank/DDBJ databases">
        <authorList>
            <person name="Embree M."/>
            <person name="Gaffney J.R."/>
        </authorList>
    </citation>
    <scope>NUCLEOTIDE SEQUENCE [LARGE SCALE GENOMIC DNA]</scope>
    <source>
        <strain evidence="3 4">JE7A12</strain>
    </source>
</reference>
<dbReference type="InterPro" id="IPR028098">
    <property type="entry name" value="Glyco_trans_4-like_N"/>
</dbReference>
<organism evidence="3 4">
    <name type="scientific">Ruminococcus bovis</name>
    <dbReference type="NCBI Taxonomy" id="2564099"/>
    <lineage>
        <taxon>Bacteria</taxon>
        <taxon>Bacillati</taxon>
        <taxon>Bacillota</taxon>
        <taxon>Clostridia</taxon>
        <taxon>Eubacteriales</taxon>
        <taxon>Oscillospiraceae</taxon>
        <taxon>Ruminococcus</taxon>
    </lineage>
</organism>
<dbReference type="Proteomes" id="UP000301475">
    <property type="component" value="Chromosome"/>
</dbReference>
<gene>
    <name evidence="3" type="ORF">E5Z56_01730</name>
</gene>
<evidence type="ECO:0000259" key="1">
    <source>
        <dbReference type="Pfam" id="PF00534"/>
    </source>
</evidence>
<name>A0A4P8XZL5_9FIRM</name>
<dbReference type="PANTHER" id="PTHR12526:SF630">
    <property type="entry name" value="GLYCOSYLTRANSFERASE"/>
    <property type="match status" value="1"/>
</dbReference>
<accession>A0A4P8XZL5</accession>
<dbReference type="KEGG" id="ruj:E5Z56_01730"/>
<dbReference type="AlphaFoldDB" id="A0A4P8XZL5"/>
<feature type="domain" description="Glycosyl transferase family 1" evidence="1">
    <location>
        <begin position="193"/>
        <end position="350"/>
    </location>
</feature>